<keyword evidence="12" id="KW-1185">Reference proteome</keyword>
<dbReference type="InterPro" id="IPR040025">
    <property type="entry name" value="Znf622/Rei1/Reh1"/>
</dbReference>
<accession>A0A8H7BZU4</accession>
<protein>
    <recommendedName>
        <fullName evidence="10">C2H2-type domain-containing protein</fullName>
    </recommendedName>
</protein>
<dbReference type="Proteomes" id="UP000605846">
    <property type="component" value="Unassembled WGS sequence"/>
</dbReference>
<keyword evidence="2" id="KW-0963">Cytoplasm</keyword>
<sequence>MSAASQPHQPRSTLFTCLACHIAFPTSDRQRAHYRTDLHKYNLKRKLVDLAPITAEQFVEKVLAQQAKGREEQERQGLIYECSVCRKSYFSENAFHNHVQSKKHKELELRLASEKTTDRDDNHRQREVQLFSDPEDDAEKQVASSMPSSLSSNSQVTPLANPVVFGCLFCNHFNDDFDTSLLHMAHTHGFFLPDAEYLVDVHGLINYLSEKIQARICLYCNGRGREWKTVEAVRAHMIDKGHCKMAYDDSEDPDQLLRFYDFEPLEEEDGVTEKGATANGSELVLENGARLGHRRDLRLFKQRLSKRATTKAIAEAAAIEMAAEKEEALADPSLNRKEKRRLLLTDGRTHNETIEQTLEGIREAAKKQEFYQSVALKHNLTNTRRIRTQNPI</sequence>
<evidence type="ECO:0000256" key="6">
    <source>
        <dbReference type="ARBA" id="ARBA00022771"/>
    </source>
</evidence>
<reference evidence="11" key="1">
    <citation type="submission" date="2020-01" db="EMBL/GenBank/DDBJ databases">
        <title>Genome Sequencing of Three Apophysomyces-Like Fungal Strains Confirms a Novel Fungal Genus in the Mucoromycota with divergent Burkholderia-like Endosymbiotic Bacteria.</title>
        <authorList>
            <person name="Stajich J.E."/>
            <person name="Macias A.M."/>
            <person name="Carter-House D."/>
            <person name="Lovett B."/>
            <person name="Kasson L.R."/>
            <person name="Berry K."/>
            <person name="Grigoriev I."/>
            <person name="Chang Y."/>
            <person name="Spatafora J."/>
            <person name="Kasson M.T."/>
        </authorList>
    </citation>
    <scope>NUCLEOTIDE SEQUENCE</scope>
    <source>
        <strain evidence="11">NRRL A-21654</strain>
    </source>
</reference>
<dbReference type="GO" id="GO:0030687">
    <property type="term" value="C:preribosome, large subunit precursor"/>
    <property type="evidence" value="ECO:0007669"/>
    <property type="project" value="TreeGrafter"/>
</dbReference>
<evidence type="ECO:0000256" key="2">
    <source>
        <dbReference type="ARBA" id="ARBA00022490"/>
    </source>
</evidence>
<dbReference type="Gene3D" id="3.30.160.60">
    <property type="entry name" value="Classic Zinc Finger"/>
    <property type="match status" value="1"/>
</dbReference>
<dbReference type="Pfam" id="PF12756">
    <property type="entry name" value="zf-C2H2_2"/>
    <property type="match status" value="1"/>
</dbReference>
<dbReference type="GO" id="GO:0005737">
    <property type="term" value="C:cytoplasm"/>
    <property type="evidence" value="ECO:0007669"/>
    <property type="project" value="UniProtKB-SubCell"/>
</dbReference>
<evidence type="ECO:0000256" key="4">
    <source>
        <dbReference type="ARBA" id="ARBA00022723"/>
    </source>
</evidence>
<evidence type="ECO:0000256" key="9">
    <source>
        <dbReference type="SAM" id="MobiDB-lite"/>
    </source>
</evidence>
<dbReference type="PROSITE" id="PS00028">
    <property type="entry name" value="ZINC_FINGER_C2H2_1"/>
    <property type="match status" value="2"/>
</dbReference>
<dbReference type="InterPro" id="IPR013087">
    <property type="entry name" value="Znf_C2H2_type"/>
</dbReference>
<proteinExistence type="inferred from homology"/>
<dbReference type="InterPro" id="IPR036236">
    <property type="entry name" value="Znf_C2H2_sf"/>
</dbReference>
<dbReference type="GO" id="GO:0042273">
    <property type="term" value="P:ribosomal large subunit biogenesis"/>
    <property type="evidence" value="ECO:0007669"/>
    <property type="project" value="TreeGrafter"/>
</dbReference>
<feature type="region of interest" description="Disordered" evidence="9">
    <location>
        <begin position="113"/>
        <end position="155"/>
    </location>
</feature>
<evidence type="ECO:0000259" key="10">
    <source>
        <dbReference type="PROSITE" id="PS00028"/>
    </source>
</evidence>
<feature type="compositionally biased region" description="Basic and acidic residues" evidence="9">
    <location>
        <begin position="113"/>
        <end position="127"/>
    </location>
</feature>
<dbReference type="AlphaFoldDB" id="A0A8H7BZU4"/>
<comment type="similarity">
    <text evidence="8">Belongs to the REI1 family.</text>
</comment>
<feature type="compositionally biased region" description="Low complexity" evidence="9">
    <location>
        <begin position="144"/>
        <end position="154"/>
    </location>
</feature>
<comment type="subcellular location">
    <subcellularLocation>
        <location evidence="1">Cytoplasm</location>
    </subcellularLocation>
</comment>
<evidence type="ECO:0000256" key="3">
    <source>
        <dbReference type="ARBA" id="ARBA00022517"/>
    </source>
</evidence>
<dbReference type="Pfam" id="PF12171">
    <property type="entry name" value="zf-C2H2_jaz"/>
    <property type="match status" value="1"/>
</dbReference>
<feature type="domain" description="C2H2-type" evidence="10">
    <location>
        <begin position="82"/>
        <end position="104"/>
    </location>
</feature>
<keyword evidence="4" id="KW-0479">Metal-binding</keyword>
<dbReference type="SMART" id="SM00355">
    <property type="entry name" value="ZnF_C2H2"/>
    <property type="match status" value="3"/>
</dbReference>
<dbReference type="SUPFAM" id="SSF57667">
    <property type="entry name" value="beta-beta-alpha zinc fingers"/>
    <property type="match status" value="2"/>
</dbReference>
<dbReference type="GO" id="GO:0003676">
    <property type="term" value="F:nucleic acid binding"/>
    <property type="evidence" value="ECO:0007669"/>
    <property type="project" value="InterPro"/>
</dbReference>
<evidence type="ECO:0000256" key="5">
    <source>
        <dbReference type="ARBA" id="ARBA00022737"/>
    </source>
</evidence>
<organism evidence="11 12">
    <name type="scientific">Apophysomyces ossiformis</name>
    <dbReference type="NCBI Taxonomy" id="679940"/>
    <lineage>
        <taxon>Eukaryota</taxon>
        <taxon>Fungi</taxon>
        <taxon>Fungi incertae sedis</taxon>
        <taxon>Mucoromycota</taxon>
        <taxon>Mucoromycotina</taxon>
        <taxon>Mucoromycetes</taxon>
        <taxon>Mucorales</taxon>
        <taxon>Mucorineae</taxon>
        <taxon>Mucoraceae</taxon>
        <taxon>Apophysomyces</taxon>
    </lineage>
</organism>
<dbReference type="SMART" id="SM00451">
    <property type="entry name" value="ZnF_U1"/>
    <property type="match status" value="2"/>
</dbReference>
<keyword evidence="6" id="KW-0863">Zinc-finger</keyword>
<gene>
    <name evidence="11" type="ORF">EC973_004026</name>
</gene>
<evidence type="ECO:0000256" key="8">
    <source>
        <dbReference type="ARBA" id="ARBA00034126"/>
    </source>
</evidence>
<dbReference type="EMBL" id="JABAYA010000023">
    <property type="protein sequence ID" value="KAF7729653.1"/>
    <property type="molecule type" value="Genomic_DNA"/>
</dbReference>
<keyword evidence="5" id="KW-0677">Repeat</keyword>
<keyword evidence="7" id="KW-0862">Zinc</keyword>
<name>A0A8H7BZU4_9FUNG</name>
<dbReference type="PANTHER" id="PTHR13182">
    <property type="entry name" value="ZINC FINGER PROTEIN 622"/>
    <property type="match status" value="1"/>
</dbReference>
<evidence type="ECO:0000313" key="12">
    <source>
        <dbReference type="Proteomes" id="UP000605846"/>
    </source>
</evidence>
<dbReference type="PANTHER" id="PTHR13182:SF8">
    <property type="entry name" value="CYTOPLASMIC 60S SUBUNIT BIOGENESIS FACTOR ZNF622"/>
    <property type="match status" value="1"/>
</dbReference>
<feature type="domain" description="C2H2-type" evidence="10">
    <location>
        <begin position="17"/>
        <end position="39"/>
    </location>
</feature>
<dbReference type="InterPro" id="IPR003604">
    <property type="entry name" value="Matrin/U1-like-C_Znf_C2H2"/>
</dbReference>
<dbReference type="InterPro" id="IPR022755">
    <property type="entry name" value="Znf_C2H2_jaz"/>
</dbReference>
<evidence type="ECO:0000256" key="7">
    <source>
        <dbReference type="ARBA" id="ARBA00022833"/>
    </source>
</evidence>
<dbReference type="OrthoDB" id="19329at2759"/>
<comment type="caution">
    <text evidence="11">The sequence shown here is derived from an EMBL/GenBank/DDBJ whole genome shotgun (WGS) entry which is preliminary data.</text>
</comment>
<dbReference type="InterPro" id="IPR041661">
    <property type="entry name" value="ZN622/Rei1/Reh1_Znf-C2H2"/>
</dbReference>
<evidence type="ECO:0000256" key="1">
    <source>
        <dbReference type="ARBA" id="ARBA00004496"/>
    </source>
</evidence>
<evidence type="ECO:0000313" key="11">
    <source>
        <dbReference type="EMBL" id="KAF7729653.1"/>
    </source>
</evidence>
<keyword evidence="3" id="KW-0690">Ribosome biogenesis</keyword>
<dbReference type="GO" id="GO:0008270">
    <property type="term" value="F:zinc ion binding"/>
    <property type="evidence" value="ECO:0007669"/>
    <property type="project" value="UniProtKB-KW"/>
</dbReference>